<dbReference type="InterPro" id="IPR032466">
    <property type="entry name" value="Metal_Hydrolase"/>
</dbReference>
<feature type="domain" description="Amidohydrolase-related" evidence="2">
    <location>
        <begin position="12"/>
        <end position="312"/>
    </location>
</feature>
<keyword evidence="4" id="KW-1185">Reference proteome</keyword>
<evidence type="ECO:0000256" key="1">
    <source>
        <dbReference type="ARBA" id="ARBA00023239"/>
    </source>
</evidence>
<organism evidence="3 4">
    <name type="scientific">Blautia hydrogenotrophica (strain DSM 10507 / JCM 14656 / S5a33)</name>
    <name type="common">Ruminococcus hydrogenotrophicus</name>
    <dbReference type="NCBI Taxonomy" id="476272"/>
    <lineage>
        <taxon>Bacteria</taxon>
        <taxon>Bacillati</taxon>
        <taxon>Bacillota</taxon>
        <taxon>Clostridia</taxon>
        <taxon>Lachnospirales</taxon>
        <taxon>Lachnospiraceae</taxon>
        <taxon>Blautia</taxon>
    </lineage>
</organism>
<accession>C0CKL0</accession>
<dbReference type="SUPFAM" id="SSF51556">
    <property type="entry name" value="Metallo-dependent hydrolases"/>
    <property type="match status" value="1"/>
</dbReference>
<dbReference type="eggNOG" id="COG3618">
    <property type="taxonomic scope" value="Bacteria"/>
</dbReference>
<protein>
    <recommendedName>
        <fullName evidence="2">Amidohydrolase-related domain-containing protein</fullName>
    </recommendedName>
</protein>
<evidence type="ECO:0000313" key="4">
    <source>
        <dbReference type="Proteomes" id="UP000003100"/>
    </source>
</evidence>
<dbReference type="InterPro" id="IPR032465">
    <property type="entry name" value="ACMSD"/>
</dbReference>
<dbReference type="GO" id="GO:0016831">
    <property type="term" value="F:carboxy-lyase activity"/>
    <property type="evidence" value="ECO:0007669"/>
    <property type="project" value="InterPro"/>
</dbReference>
<dbReference type="PANTHER" id="PTHR21240:SF19">
    <property type="entry name" value="CATALYTIC_ HYDROLASE"/>
    <property type="match status" value="1"/>
</dbReference>
<gene>
    <name evidence="3" type="ORF">RUMHYD_01380</name>
</gene>
<name>C0CKL0_BLAHS</name>
<dbReference type="GeneID" id="86820603"/>
<reference evidence="3 4" key="1">
    <citation type="submission" date="2009-01" db="EMBL/GenBank/DDBJ databases">
        <authorList>
            <person name="Fulton L."/>
            <person name="Clifton S."/>
            <person name="Fulton B."/>
            <person name="Xu J."/>
            <person name="Minx P."/>
            <person name="Pepin K.H."/>
            <person name="Johnson M."/>
            <person name="Bhonagiri V."/>
            <person name="Nash W.E."/>
            <person name="Mardis E.R."/>
            <person name="Wilson R.K."/>
        </authorList>
    </citation>
    <scope>NUCLEOTIDE SEQUENCE [LARGE SCALE GENOMIC DNA]</scope>
    <source>
        <strain evidence="4">DSM 10507 / JCM 14656 / S5a33</strain>
    </source>
</reference>
<comment type="caution">
    <text evidence="3">The sequence shown here is derived from an EMBL/GenBank/DDBJ whole genome shotgun (WGS) entry which is preliminary data.</text>
</comment>
<evidence type="ECO:0000313" key="3">
    <source>
        <dbReference type="EMBL" id="EEG49700.1"/>
    </source>
</evidence>
<dbReference type="GO" id="GO:0016787">
    <property type="term" value="F:hydrolase activity"/>
    <property type="evidence" value="ECO:0007669"/>
    <property type="project" value="InterPro"/>
</dbReference>
<reference evidence="3 4" key="2">
    <citation type="submission" date="2009-02" db="EMBL/GenBank/DDBJ databases">
        <title>Draft genome sequence of Blautia hydrogenotrophica DSM 10507 (Ruminococcus hydrogenotrophicus DSM 10507).</title>
        <authorList>
            <person name="Sudarsanam P."/>
            <person name="Ley R."/>
            <person name="Guruge J."/>
            <person name="Turnbaugh P.J."/>
            <person name="Mahowald M."/>
            <person name="Liep D."/>
            <person name="Gordon J."/>
        </authorList>
    </citation>
    <scope>NUCLEOTIDE SEQUENCE [LARGE SCALE GENOMIC DNA]</scope>
    <source>
        <strain evidence="4">DSM 10507 / JCM 14656 / S5a33</strain>
    </source>
</reference>
<dbReference type="Pfam" id="PF04909">
    <property type="entry name" value="Amidohydro_2"/>
    <property type="match status" value="1"/>
</dbReference>
<sequence length="314" mass="36908">MITLNNRKYEVIDAHAHVWKEFKGERFGDTPVEKIGNGRVRQNGEEFQFIPPEYQDYNVHLEVLQGYMDIAGVDRAVILQNPCYGDQRDYVSNIVRKSPAKFRGFGMLDPRKIDSVSEEIDTLIQNYHCIGIKMEIPDVPFVMDAPEYDFLWRKLLENDAIAAIDLGWGNGPYDFNIDRMRNVVKRYPDLKLMLCHLGVSRLWDLEQEYPYPQLQRTLSLLEINTENLYFDIAGMPVFDHSDEYPFDRPQKILKTVKETVGMDRIMWGSDFPTVMLQCTYSQSLEYITRHCDFLTEDDFEKLLGKNARRFLFRE</sequence>
<dbReference type="Proteomes" id="UP000003100">
    <property type="component" value="Unassembled WGS sequence"/>
</dbReference>
<dbReference type="PATRIC" id="fig|476272.21.peg.2729"/>
<dbReference type="InterPro" id="IPR006680">
    <property type="entry name" value="Amidohydro-rel"/>
</dbReference>
<dbReference type="PANTHER" id="PTHR21240">
    <property type="entry name" value="2-AMINO-3-CARBOXYLMUCONATE-6-SEMIALDEHYDE DECARBOXYLASE"/>
    <property type="match status" value="1"/>
</dbReference>
<proteinExistence type="predicted"/>
<dbReference type="HOGENOM" id="CLU_044590_2_0_9"/>
<dbReference type="EMBL" id="ACBZ01000069">
    <property type="protein sequence ID" value="EEG49700.1"/>
    <property type="molecule type" value="Genomic_DNA"/>
</dbReference>
<dbReference type="AlphaFoldDB" id="C0CKL0"/>
<dbReference type="Gene3D" id="3.20.20.140">
    <property type="entry name" value="Metal-dependent hydrolases"/>
    <property type="match status" value="1"/>
</dbReference>
<evidence type="ECO:0000259" key="2">
    <source>
        <dbReference type="Pfam" id="PF04909"/>
    </source>
</evidence>
<keyword evidence="1" id="KW-0456">Lyase</keyword>
<dbReference type="RefSeq" id="WP_005947448.1">
    <property type="nucleotide sequence ID" value="NZ_CP136423.1"/>
</dbReference>